<dbReference type="PROSITE" id="PS51257">
    <property type="entry name" value="PROKAR_LIPOPROTEIN"/>
    <property type="match status" value="1"/>
</dbReference>
<evidence type="ECO:0000313" key="3">
    <source>
        <dbReference type="EMBL" id="RXI98149.1"/>
    </source>
</evidence>
<comment type="caution">
    <text evidence="3">The sequence shown here is derived from an EMBL/GenBank/DDBJ whole genome shotgun (WGS) entry which is preliminary data.</text>
</comment>
<dbReference type="RefSeq" id="WP_129079508.1">
    <property type="nucleotide sequence ID" value="NZ_QOUX01000046.1"/>
</dbReference>
<dbReference type="InterPro" id="IPR014247">
    <property type="entry name" value="Spore_lipoprot_YhcN/YlaJ"/>
</dbReference>
<dbReference type="EMBL" id="QOUX01000046">
    <property type="protein sequence ID" value="RXI98149.1"/>
    <property type="molecule type" value="Genomic_DNA"/>
</dbReference>
<dbReference type="InterPro" id="IPR019076">
    <property type="entry name" value="Spore_lipoprot_YhcN/YlaJ-like"/>
</dbReference>
<evidence type="ECO:0000256" key="2">
    <source>
        <dbReference type="SAM" id="SignalP"/>
    </source>
</evidence>
<dbReference type="OrthoDB" id="2381329at2"/>
<keyword evidence="4" id="KW-1185">Reference proteome</keyword>
<sequence length="237" mass="25929">MKTIQFCIYAVTILLLFGCQQNIAQDQNAGTQQPLGIAEQARDPREKEFKNAEEVAEHLVHLTERLPEVNSATAVVLGDLAVVGIDVKADLDRSDVGVVKYEVAEALSSDPHGAYAFVTADPDINARLKEMRKEINAGHPVGGIMNELAGIVGRLMPVIPGPEHRKSEPEPTDANTERLSEGQDQELENIQEEQGKRNMDNETIGNQTGGLGTPNGDGSEMHRNTRRAQEKRKDNSN</sequence>
<name>A0A4Q0VPR4_9BACI</name>
<dbReference type="Pfam" id="PF09580">
    <property type="entry name" value="Spore_YhcN_YlaJ"/>
    <property type="match status" value="1"/>
</dbReference>
<feature type="region of interest" description="Disordered" evidence="1">
    <location>
        <begin position="159"/>
        <end position="237"/>
    </location>
</feature>
<keyword evidence="3" id="KW-0449">Lipoprotein</keyword>
<feature type="chain" id="PRO_5020390173" evidence="2">
    <location>
        <begin position="25"/>
        <end position="237"/>
    </location>
</feature>
<protein>
    <submittedName>
        <fullName evidence="3">YhcN/YlaJ family sporulation lipoprotein</fullName>
    </submittedName>
</protein>
<feature type="signal peptide" evidence="2">
    <location>
        <begin position="1"/>
        <end position="24"/>
    </location>
</feature>
<dbReference type="Proteomes" id="UP000290649">
    <property type="component" value="Unassembled WGS sequence"/>
</dbReference>
<dbReference type="GO" id="GO:0030435">
    <property type="term" value="P:sporulation resulting in formation of a cellular spore"/>
    <property type="evidence" value="ECO:0007669"/>
    <property type="project" value="InterPro"/>
</dbReference>
<proteinExistence type="predicted"/>
<dbReference type="AlphaFoldDB" id="A0A4Q0VPR4"/>
<accession>A0A4Q0VPR4</accession>
<evidence type="ECO:0000313" key="4">
    <source>
        <dbReference type="Proteomes" id="UP000290649"/>
    </source>
</evidence>
<gene>
    <name evidence="3" type="ORF">DS745_17555</name>
</gene>
<dbReference type="NCBIfam" id="TIGR02898">
    <property type="entry name" value="spore_YhcN_YlaJ"/>
    <property type="match status" value="1"/>
</dbReference>
<keyword evidence="2" id="KW-0732">Signal</keyword>
<evidence type="ECO:0000256" key="1">
    <source>
        <dbReference type="SAM" id="MobiDB-lite"/>
    </source>
</evidence>
<organism evidence="3 4">
    <name type="scientific">Anaerobacillus alkaliphilus</name>
    <dbReference type="NCBI Taxonomy" id="1548597"/>
    <lineage>
        <taxon>Bacteria</taxon>
        <taxon>Bacillati</taxon>
        <taxon>Bacillota</taxon>
        <taxon>Bacilli</taxon>
        <taxon>Bacillales</taxon>
        <taxon>Bacillaceae</taxon>
        <taxon>Anaerobacillus</taxon>
    </lineage>
</organism>
<feature type="compositionally biased region" description="Basic and acidic residues" evidence="1">
    <location>
        <begin position="162"/>
        <end position="181"/>
    </location>
</feature>
<feature type="compositionally biased region" description="Basic and acidic residues" evidence="1">
    <location>
        <begin position="219"/>
        <end position="237"/>
    </location>
</feature>
<reference evidence="3 4" key="1">
    <citation type="journal article" date="2019" name="Int. J. Syst. Evol. Microbiol.">
        <title>Anaerobacillus alkaliphilus sp. nov., a novel alkaliphilic and moderately halophilic bacterium.</title>
        <authorList>
            <person name="Borsodi A.K."/>
            <person name="Aszalos J.M."/>
            <person name="Bihari P."/>
            <person name="Nagy I."/>
            <person name="Schumann P."/>
            <person name="Sproer C."/>
            <person name="Kovacs A.L."/>
            <person name="Boka K."/>
            <person name="Dobosy P."/>
            <person name="Ovari M."/>
            <person name="Szili-Kovacs T."/>
            <person name="Toth E."/>
        </authorList>
    </citation>
    <scope>NUCLEOTIDE SEQUENCE [LARGE SCALE GENOMIC DNA]</scope>
    <source>
        <strain evidence="3 4">B16-10</strain>
    </source>
</reference>